<comment type="caution">
    <text evidence="1">The sequence shown here is derived from an EMBL/GenBank/DDBJ whole genome shotgun (WGS) entry which is preliminary data.</text>
</comment>
<evidence type="ECO:0000313" key="1">
    <source>
        <dbReference type="EMBL" id="RNA21132.1"/>
    </source>
</evidence>
<accession>A0A3M7RC03</accession>
<reference evidence="1 2" key="1">
    <citation type="journal article" date="2018" name="Sci. Rep.">
        <title>Genomic signatures of local adaptation to the degree of environmental predictability in rotifers.</title>
        <authorList>
            <person name="Franch-Gras L."/>
            <person name="Hahn C."/>
            <person name="Garcia-Roger E.M."/>
            <person name="Carmona M.J."/>
            <person name="Serra M."/>
            <person name="Gomez A."/>
        </authorList>
    </citation>
    <scope>NUCLEOTIDE SEQUENCE [LARGE SCALE GENOMIC DNA]</scope>
    <source>
        <strain evidence="1">HYR1</strain>
    </source>
</reference>
<dbReference type="AlphaFoldDB" id="A0A3M7RC03"/>
<gene>
    <name evidence="1" type="ORF">BpHYR1_054065</name>
</gene>
<name>A0A3M7RC03_BRAPC</name>
<organism evidence="1 2">
    <name type="scientific">Brachionus plicatilis</name>
    <name type="common">Marine rotifer</name>
    <name type="synonym">Brachionus muelleri</name>
    <dbReference type="NCBI Taxonomy" id="10195"/>
    <lineage>
        <taxon>Eukaryota</taxon>
        <taxon>Metazoa</taxon>
        <taxon>Spiralia</taxon>
        <taxon>Gnathifera</taxon>
        <taxon>Rotifera</taxon>
        <taxon>Eurotatoria</taxon>
        <taxon>Monogononta</taxon>
        <taxon>Pseudotrocha</taxon>
        <taxon>Ploima</taxon>
        <taxon>Brachionidae</taxon>
        <taxon>Brachionus</taxon>
    </lineage>
</organism>
<evidence type="ECO:0000313" key="2">
    <source>
        <dbReference type="Proteomes" id="UP000276133"/>
    </source>
</evidence>
<dbReference type="Proteomes" id="UP000276133">
    <property type="component" value="Unassembled WGS sequence"/>
</dbReference>
<protein>
    <submittedName>
        <fullName evidence="1">Uncharacterized protein</fullName>
    </submittedName>
</protein>
<sequence>MGEQRELLEALGLMHFESRGELKVMMPDLEEITHSGNNLITCHTNRTLVRRVLSWRGFLSYHSYTCYFPGFWNLTLFQTHDNLLDLIE</sequence>
<proteinExistence type="predicted"/>
<keyword evidence="2" id="KW-1185">Reference proteome</keyword>
<dbReference type="EMBL" id="REGN01003726">
    <property type="protein sequence ID" value="RNA21132.1"/>
    <property type="molecule type" value="Genomic_DNA"/>
</dbReference>